<evidence type="ECO:0000256" key="1">
    <source>
        <dbReference type="SAM" id="Coils"/>
    </source>
</evidence>
<feature type="compositionally biased region" description="Polar residues" evidence="2">
    <location>
        <begin position="307"/>
        <end position="320"/>
    </location>
</feature>
<evidence type="ECO:0000313" key="3">
    <source>
        <dbReference type="EMBL" id="CAD8871044.1"/>
    </source>
</evidence>
<feature type="region of interest" description="Disordered" evidence="2">
    <location>
        <begin position="275"/>
        <end position="332"/>
    </location>
</feature>
<dbReference type="EMBL" id="HBFQ01064062">
    <property type="protein sequence ID" value="CAD8871044.1"/>
    <property type="molecule type" value="Transcribed_RNA"/>
</dbReference>
<sequence>MMSHRGGQFDEDLAALLRTTLSAQGDLACLLERECFQLPTEPSKPLADSRWNIRPSVNIQGLPTLHETSQESIITSSVGSCEVDDKDDERVEKLERKVMRLTQCVSLFLEQENCPHMDAGPINNETPGKERPVVSRRANLSQGVHPISQLSLDSKTLSKVQKSHEEMRSQMRRLEQENQRLLEEAREARHRRGSTQSLTESLGTMGSYKLLPPREFSPDSSRHEVQPAVTGGCASADTGDVLSKSASPGKLDCRNASSVAPSERGCFGHQTSSVLPQCTLKSPSGSPTVGNVKRSFQRSKHVRNARDGSSAQDVGQSPRSGRSALSPRFPRLTSRTGCHLTCLSQPVLHTSRQATPRRGGRSLSPESQRRDYTFNSQSLRSETGCDLCCRQPVPRVRRPLSPWFLNRGRNLGDTSGCSRSQQRSVSPPMHQDRCLKELHSSRSGSLSPPSRMLPNKSLFHKAHCETARSAATEDSSEEMLPRGWRQLVKRVYRSVTGRLLVDRVRLVDVSSTEVGESTGTELCLQCLLRWAALSASSEEHGEDLVLFVINCRDQIVEPSQTPPEPTPSDGKVWTVTDVTVLKTLPPPESEVARCRDDVASVGGKLFHLALALNGGSLSETHRSSAGCINPNPPRTHELSTVGFSTTM</sequence>
<feature type="compositionally biased region" description="Basic and acidic residues" evidence="2">
    <location>
        <begin position="430"/>
        <end position="440"/>
    </location>
</feature>
<feature type="coiled-coil region" evidence="1">
    <location>
        <begin position="157"/>
        <end position="191"/>
    </location>
</feature>
<proteinExistence type="predicted"/>
<feature type="region of interest" description="Disordered" evidence="2">
    <location>
        <begin position="231"/>
        <end position="263"/>
    </location>
</feature>
<organism evidence="3">
    <name type="scientific">Noctiluca scintillans</name>
    <name type="common">Sea sparkle</name>
    <name type="synonym">Red tide dinoflagellate</name>
    <dbReference type="NCBI Taxonomy" id="2966"/>
    <lineage>
        <taxon>Eukaryota</taxon>
        <taxon>Sar</taxon>
        <taxon>Alveolata</taxon>
        <taxon>Dinophyceae</taxon>
        <taxon>Noctilucales</taxon>
        <taxon>Noctilucaceae</taxon>
        <taxon>Noctiluca</taxon>
    </lineage>
</organism>
<feature type="region of interest" description="Disordered" evidence="2">
    <location>
        <begin position="414"/>
        <end position="451"/>
    </location>
</feature>
<reference evidence="3" key="1">
    <citation type="submission" date="2021-01" db="EMBL/GenBank/DDBJ databases">
        <authorList>
            <person name="Corre E."/>
            <person name="Pelletier E."/>
            <person name="Niang G."/>
            <person name="Scheremetjew M."/>
            <person name="Finn R."/>
            <person name="Kale V."/>
            <person name="Holt S."/>
            <person name="Cochrane G."/>
            <person name="Meng A."/>
            <person name="Brown T."/>
            <person name="Cohen L."/>
        </authorList>
    </citation>
    <scope>NUCLEOTIDE SEQUENCE</scope>
</reference>
<feature type="region of interest" description="Disordered" evidence="2">
    <location>
        <begin position="349"/>
        <end position="376"/>
    </location>
</feature>
<feature type="compositionally biased region" description="Polar residues" evidence="2">
    <location>
        <begin position="275"/>
        <end position="289"/>
    </location>
</feature>
<protein>
    <submittedName>
        <fullName evidence="3">Uncharacterized protein</fullName>
    </submittedName>
</protein>
<gene>
    <name evidence="3" type="ORF">NSCI0253_LOCUS45401</name>
</gene>
<feature type="compositionally biased region" description="Low complexity" evidence="2">
    <location>
        <begin position="441"/>
        <end position="451"/>
    </location>
</feature>
<name>A0A7S1FJY3_NOCSC</name>
<keyword evidence="1" id="KW-0175">Coiled coil</keyword>
<dbReference type="AlphaFoldDB" id="A0A7S1FJY3"/>
<feature type="compositionally biased region" description="Polar residues" evidence="2">
    <location>
        <begin position="414"/>
        <end position="425"/>
    </location>
</feature>
<accession>A0A7S1FJY3</accession>
<evidence type="ECO:0000256" key="2">
    <source>
        <dbReference type="SAM" id="MobiDB-lite"/>
    </source>
</evidence>